<dbReference type="Pfam" id="PF02729">
    <property type="entry name" value="OTCace_N"/>
    <property type="match status" value="1"/>
</dbReference>
<keyword evidence="1" id="KW-0808">Transferase</keyword>
<feature type="domain" description="Aspartate/ornithine carbamoyltransferase carbamoyl-P binding" evidence="2">
    <location>
        <begin position="5"/>
        <end position="144"/>
    </location>
</feature>
<sequence>MQLEHLKDTRTITREYLEKDIFPASDSLRNDPLNGQQLQGKSLFSLFYEPSFLTRISFERAITLLGGHPLHTEDASQFFPVTTPNYIEDTVEILNSLHIDGVVIRSSERGIIENATKASRIPIINGGSNDDHPTQSIADIYTIHKELDGVDNKVVSILGRLEHRNVCALLLGLSLFDNTEVRLLPFSGQVPPEIEKICKDRGLNLSHLQELSEIKGSDVVYLNGPRTAAHYELLKSRNSFISKIDSEFMSMLKSDSIILDPMQRSGDF</sequence>
<dbReference type="GO" id="GO:0016597">
    <property type="term" value="F:amino acid binding"/>
    <property type="evidence" value="ECO:0007669"/>
    <property type="project" value="InterPro"/>
</dbReference>
<protein>
    <recommendedName>
        <fullName evidence="2">Aspartate/ornithine carbamoyltransferase carbamoyl-P binding domain-containing protein</fullName>
    </recommendedName>
</protein>
<organism evidence="3">
    <name type="scientific">marine metagenome</name>
    <dbReference type="NCBI Taxonomy" id="408172"/>
    <lineage>
        <taxon>unclassified sequences</taxon>
        <taxon>metagenomes</taxon>
        <taxon>ecological metagenomes</taxon>
    </lineage>
</organism>
<reference evidence="3" key="1">
    <citation type="submission" date="2018-05" db="EMBL/GenBank/DDBJ databases">
        <authorList>
            <person name="Lanie J.A."/>
            <person name="Ng W.-L."/>
            <person name="Kazmierczak K.M."/>
            <person name="Andrzejewski T.M."/>
            <person name="Davidsen T.M."/>
            <person name="Wayne K.J."/>
            <person name="Tettelin H."/>
            <person name="Glass J.I."/>
            <person name="Rusch D."/>
            <person name="Podicherti R."/>
            <person name="Tsui H.-C.T."/>
            <person name="Winkler M.E."/>
        </authorList>
    </citation>
    <scope>NUCLEOTIDE SEQUENCE</scope>
</reference>
<evidence type="ECO:0000259" key="2">
    <source>
        <dbReference type="Pfam" id="PF02729"/>
    </source>
</evidence>
<dbReference type="GO" id="GO:0016743">
    <property type="term" value="F:carboxyl- or carbamoyltransferase activity"/>
    <property type="evidence" value="ECO:0007669"/>
    <property type="project" value="InterPro"/>
</dbReference>
<gene>
    <name evidence="3" type="ORF">METZ01_LOCUS325332</name>
</gene>
<evidence type="ECO:0000256" key="1">
    <source>
        <dbReference type="ARBA" id="ARBA00022679"/>
    </source>
</evidence>
<dbReference type="AlphaFoldDB" id="A0A382PIH1"/>
<dbReference type="InterPro" id="IPR036901">
    <property type="entry name" value="Asp/Orn_carbamoylTrfase_sf"/>
</dbReference>
<dbReference type="PANTHER" id="PTHR45753">
    <property type="entry name" value="ORNITHINE CARBAMOYLTRANSFERASE, MITOCHONDRIAL"/>
    <property type="match status" value="1"/>
</dbReference>
<name>A0A382PIH1_9ZZZZ</name>
<dbReference type="InterPro" id="IPR006130">
    <property type="entry name" value="Asp/Orn_carbamoylTrfase"/>
</dbReference>
<dbReference type="PRINTS" id="PR00101">
    <property type="entry name" value="ATCASE"/>
</dbReference>
<dbReference type="GO" id="GO:0006520">
    <property type="term" value="P:amino acid metabolic process"/>
    <property type="evidence" value="ECO:0007669"/>
    <property type="project" value="InterPro"/>
</dbReference>
<dbReference type="PRINTS" id="PR00100">
    <property type="entry name" value="AOTCASE"/>
</dbReference>
<dbReference type="Gene3D" id="3.40.50.1370">
    <property type="entry name" value="Aspartate/ornithine carbamoyltransferase"/>
    <property type="match status" value="2"/>
</dbReference>
<accession>A0A382PIH1</accession>
<proteinExistence type="predicted"/>
<dbReference type="EMBL" id="UINC01107250">
    <property type="protein sequence ID" value="SVC72478.1"/>
    <property type="molecule type" value="Genomic_DNA"/>
</dbReference>
<feature type="non-terminal residue" evidence="3">
    <location>
        <position position="268"/>
    </location>
</feature>
<dbReference type="PANTHER" id="PTHR45753:SF6">
    <property type="entry name" value="ASPARTATE CARBAMOYLTRANSFERASE"/>
    <property type="match status" value="1"/>
</dbReference>
<evidence type="ECO:0000313" key="3">
    <source>
        <dbReference type="EMBL" id="SVC72478.1"/>
    </source>
</evidence>
<dbReference type="SUPFAM" id="SSF53671">
    <property type="entry name" value="Aspartate/ornithine carbamoyltransferase"/>
    <property type="match status" value="1"/>
</dbReference>
<dbReference type="InterPro" id="IPR006132">
    <property type="entry name" value="Asp/Orn_carbamoyltranf_P-bd"/>
</dbReference>